<protein>
    <recommendedName>
        <fullName evidence="4">C-deglycosylation enzyme beta subunit</fullName>
    </recommendedName>
</protein>
<name>A0ABW7EYG4_9BURK</name>
<dbReference type="InterPro" id="IPR045959">
    <property type="entry name" value="CGDB"/>
</dbReference>
<dbReference type="RefSeq" id="WP_394476008.1">
    <property type="nucleotide sequence ID" value="NZ_JBIGHV010000001.1"/>
</dbReference>
<gene>
    <name evidence="6" type="ORF">ACG00Y_03520</name>
</gene>
<evidence type="ECO:0000259" key="5">
    <source>
        <dbReference type="Pfam" id="PF19906"/>
    </source>
</evidence>
<feature type="domain" description="C-glycoside deglycosidase beta subunit" evidence="5">
    <location>
        <begin position="2"/>
        <end position="113"/>
    </location>
</feature>
<evidence type="ECO:0000256" key="4">
    <source>
        <dbReference type="ARBA" id="ARBA00047208"/>
    </source>
</evidence>
<sequence length="130" mass="14443">MMDQHMLCDDGFENVVVGQEVTGFALLARLPYYRGLGLSMVEDIAVSVDGQPMPREAVRLALRGRSWSLDELETCFDEKWNFGEKARVVVARPGGLAAGAHRVDLAIRYRVSYLPFVPTTRTGRELTLAA</sequence>
<evidence type="ECO:0000256" key="3">
    <source>
        <dbReference type="ARBA" id="ARBA00046336"/>
    </source>
</evidence>
<evidence type="ECO:0000313" key="7">
    <source>
        <dbReference type="Proteomes" id="UP001606210"/>
    </source>
</evidence>
<evidence type="ECO:0000313" key="6">
    <source>
        <dbReference type="EMBL" id="MFG6428964.1"/>
    </source>
</evidence>
<comment type="caution">
    <text evidence="6">The sequence shown here is derived from an EMBL/GenBank/DDBJ whole genome shotgun (WGS) entry which is preliminary data.</text>
</comment>
<dbReference type="Proteomes" id="UP001606210">
    <property type="component" value="Unassembled WGS sequence"/>
</dbReference>
<keyword evidence="2" id="KW-0119">Carbohydrate metabolism</keyword>
<keyword evidence="7" id="KW-1185">Reference proteome</keyword>
<keyword evidence="1" id="KW-0456">Lyase</keyword>
<reference evidence="6 7" key="1">
    <citation type="submission" date="2024-08" db="EMBL/GenBank/DDBJ databases">
        <authorList>
            <person name="Lu H."/>
        </authorList>
    </citation>
    <scope>NUCLEOTIDE SEQUENCE [LARGE SCALE GENOMIC DNA]</scope>
    <source>
        <strain evidence="6 7">LYH14W</strain>
    </source>
</reference>
<dbReference type="Pfam" id="PF19906">
    <property type="entry name" value="CGDB"/>
    <property type="match status" value="1"/>
</dbReference>
<proteinExistence type="inferred from homology"/>
<evidence type="ECO:0000256" key="2">
    <source>
        <dbReference type="ARBA" id="ARBA00023277"/>
    </source>
</evidence>
<organism evidence="6 7">
    <name type="scientific">Pelomonas parva</name>
    <dbReference type="NCBI Taxonomy" id="3299032"/>
    <lineage>
        <taxon>Bacteria</taxon>
        <taxon>Pseudomonadati</taxon>
        <taxon>Pseudomonadota</taxon>
        <taxon>Betaproteobacteria</taxon>
        <taxon>Burkholderiales</taxon>
        <taxon>Sphaerotilaceae</taxon>
        <taxon>Roseateles</taxon>
    </lineage>
</organism>
<evidence type="ECO:0000256" key="1">
    <source>
        <dbReference type="ARBA" id="ARBA00023239"/>
    </source>
</evidence>
<dbReference type="EMBL" id="JBIGHV010000001">
    <property type="protein sequence ID" value="MFG6428964.1"/>
    <property type="molecule type" value="Genomic_DNA"/>
</dbReference>
<accession>A0ABW7EYG4</accession>
<comment type="similarity">
    <text evidence="3">Belongs to the C-glycoside deglycosidase beta subunit family.</text>
</comment>